<proteinExistence type="predicted"/>
<dbReference type="EMBL" id="JBBUKT010000008">
    <property type="protein sequence ID" value="MEK7952606.1"/>
    <property type="molecule type" value="Genomic_DNA"/>
</dbReference>
<accession>A0ABU9AZQ1</accession>
<name>A0ABU9AZQ1_9BACT</name>
<sequence>MPLTARSGNHELLHMLPRPLLLIGCFILAMFAGWMVRQAKDESAKATDGSSASAAPSMPPMPEGMDDLATRIWLADHLTDSNSTQLADIATRLTKVPELDDKAWHGLFSCWFEKDPSAAWAFASTEGAQRNIALEEWAAFDTTAARAALASPSATEWTALVNGALQKDMAKAFLFLEEALAAGATVDVITAGHFQNETNRFAEFASQDPDAAEAWLKRFGLYALRGQLLWGRWMYDPASVQKWLAAQENPAGCLDGLSHFIQGHHEHYRPALMDLIADAYPVGNARNSSIQLILESLAFHDPDFAAKEAARVIPDATMRAESLGRIASVAAFTDFTKAWAILGAVDPATEKKGLQRLILPHLEVRPGSETGDPHALSNYSDAIRNFEFLSPAGIKSQLLAGLMDTDAAEAIHHLDIIPARNFWHSGRGAFESWAGQDPDTAIPWLARKLGHADDIVEAVSLLPRDWPDTEALPDLIATLPEGSVRDVLVGRAVEKLVKTDPLAALDYARSASQSAEPVTDIYHNWASADSQAALMHLATDASATPADWEAVCGKAFSDDPGATAEAIAVQAEGSAREAAIRSIVTATADTDPLQAAPWAAALHDPDMRRHSLETVFNALGMDLRLAHDPKTLESLQEIVATLPPGEQEHWQERINREFATP</sequence>
<evidence type="ECO:0000313" key="3">
    <source>
        <dbReference type="Proteomes" id="UP001371305"/>
    </source>
</evidence>
<keyword evidence="1" id="KW-1133">Transmembrane helix</keyword>
<reference evidence="2 3" key="1">
    <citation type="submission" date="2024-04" db="EMBL/GenBank/DDBJ databases">
        <title>Luteolibacter sp. isolated from soil.</title>
        <authorList>
            <person name="An J."/>
        </authorList>
    </citation>
    <scope>NUCLEOTIDE SEQUENCE [LARGE SCALE GENOMIC DNA]</scope>
    <source>
        <strain evidence="2 3">Y139</strain>
    </source>
</reference>
<keyword evidence="1" id="KW-0472">Membrane</keyword>
<protein>
    <recommendedName>
        <fullName evidence="4">DUF4034 domain-containing protein</fullName>
    </recommendedName>
</protein>
<dbReference type="RefSeq" id="WP_341406362.1">
    <property type="nucleotide sequence ID" value="NZ_JBBUKT010000008.1"/>
</dbReference>
<feature type="transmembrane region" description="Helical" evidence="1">
    <location>
        <begin position="20"/>
        <end position="36"/>
    </location>
</feature>
<comment type="caution">
    <text evidence="2">The sequence shown here is derived from an EMBL/GenBank/DDBJ whole genome shotgun (WGS) entry which is preliminary data.</text>
</comment>
<organism evidence="2 3">
    <name type="scientific">Luteolibacter soli</name>
    <dbReference type="NCBI Taxonomy" id="3135280"/>
    <lineage>
        <taxon>Bacteria</taxon>
        <taxon>Pseudomonadati</taxon>
        <taxon>Verrucomicrobiota</taxon>
        <taxon>Verrucomicrobiia</taxon>
        <taxon>Verrucomicrobiales</taxon>
        <taxon>Verrucomicrobiaceae</taxon>
        <taxon>Luteolibacter</taxon>
    </lineage>
</organism>
<evidence type="ECO:0000313" key="2">
    <source>
        <dbReference type="EMBL" id="MEK7952606.1"/>
    </source>
</evidence>
<evidence type="ECO:0008006" key="4">
    <source>
        <dbReference type="Google" id="ProtNLM"/>
    </source>
</evidence>
<evidence type="ECO:0000256" key="1">
    <source>
        <dbReference type="SAM" id="Phobius"/>
    </source>
</evidence>
<gene>
    <name evidence="2" type="ORF">WKV53_18985</name>
</gene>
<keyword evidence="1" id="KW-0812">Transmembrane</keyword>
<keyword evidence="3" id="KW-1185">Reference proteome</keyword>
<dbReference type="Proteomes" id="UP001371305">
    <property type="component" value="Unassembled WGS sequence"/>
</dbReference>